<organism evidence="1 2">
    <name type="scientific">candidate division WOR_3 bacterium SM23_42</name>
    <dbReference type="NCBI Taxonomy" id="1703779"/>
    <lineage>
        <taxon>Bacteria</taxon>
        <taxon>Bacteria division WOR-3</taxon>
    </lineage>
</organism>
<dbReference type="InterPro" id="IPR006626">
    <property type="entry name" value="PbH1"/>
</dbReference>
<evidence type="ECO:0000313" key="1">
    <source>
        <dbReference type="EMBL" id="KPK63600.1"/>
    </source>
</evidence>
<accession>A0A0S8FS50</accession>
<comment type="caution">
    <text evidence="1">The sequence shown here is derived from an EMBL/GenBank/DDBJ whole genome shotgun (WGS) entry which is preliminary data.</text>
</comment>
<dbReference type="Gene3D" id="2.160.20.10">
    <property type="entry name" value="Single-stranded right-handed beta-helix, Pectin lyase-like"/>
    <property type="match status" value="1"/>
</dbReference>
<dbReference type="InterPro" id="IPR011050">
    <property type="entry name" value="Pectin_lyase_fold/virulence"/>
</dbReference>
<dbReference type="PANTHER" id="PTHR11319">
    <property type="entry name" value="G PROTEIN-COUPLED RECEPTOR-RELATED"/>
    <property type="match status" value="1"/>
</dbReference>
<proteinExistence type="predicted"/>
<name>A0A0S8FS50_UNCW3</name>
<protein>
    <submittedName>
        <fullName evidence="1">Uncharacterized protein</fullName>
    </submittedName>
</protein>
<dbReference type="SUPFAM" id="SSF51126">
    <property type="entry name" value="Pectin lyase-like"/>
    <property type="match status" value="1"/>
</dbReference>
<reference evidence="1 2" key="1">
    <citation type="journal article" date="2015" name="Microbiome">
        <title>Genomic resolution of linkages in carbon, nitrogen, and sulfur cycling among widespread estuary sediment bacteria.</title>
        <authorList>
            <person name="Baker B.J."/>
            <person name="Lazar C.S."/>
            <person name="Teske A.P."/>
            <person name="Dick G.J."/>
        </authorList>
    </citation>
    <scope>NUCLEOTIDE SEQUENCE [LARGE SCALE GENOMIC DNA]</scope>
    <source>
        <strain evidence="1">SM23_42</strain>
    </source>
</reference>
<dbReference type="AlphaFoldDB" id="A0A0S8FS50"/>
<dbReference type="EMBL" id="LJUJ01000010">
    <property type="protein sequence ID" value="KPK63600.1"/>
    <property type="molecule type" value="Genomic_DNA"/>
</dbReference>
<dbReference type="PANTHER" id="PTHR11319:SF35">
    <property type="entry name" value="OUTER MEMBRANE PROTEIN PMPC-RELATED"/>
    <property type="match status" value="1"/>
</dbReference>
<gene>
    <name evidence="1" type="ORF">AMJ83_06130</name>
</gene>
<dbReference type="InterPro" id="IPR012334">
    <property type="entry name" value="Pectin_lyas_fold"/>
</dbReference>
<dbReference type="SMART" id="SM00710">
    <property type="entry name" value="PbH1"/>
    <property type="match status" value="5"/>
</dbReference>
<dbReference type="STRING" id="1703779.AMJ83_06130"/>
<sequence>MKSIGRLGIAVAILITYGTAHAAIWYVHPDSTLNSIQIALNSCSTNDTVLVATGIYYENLIWPTLAGIKLLSESGPDSTTIDGDSTTRIITMPGSFIVDSNTIVEGFTLRNGVSNSGGAIYCFHASPKIMNNRIINNCASGGGGAICSHNANLIIVGNTISDNNAQFGGGIYLTTEDKGTESLTVNYRILSLIFNNTITNNQAYLGGGIFWYNEWFRNVEANIITNNHAAHGGGMFCIYAEGCTLSNNTITDNSADSIGGGLYLVDYNDNITCNTIAGNDAGVLAGGIYKEFYGYPLTISYNNIYNNGYALFNANSSQIPIDAENNWWGDSTGPYHPTINPGGLGDSVSDYVDFIPWLYWPIGVEGQPIVKSVEKHCNMGATVFSGPLQLPKGHKCKVFDITGRLVEPNRIRAGIYFIEIDGQIQKKVVKIR</sequence>
<dbReference type="Proteomes" id="UP000051373">
    <property type="component" value="Unassembled WGS sequence"/>
</dbReference>
<evidence type="ECO:0000313" key="2">
    <source>
        <dbReference type="Proteomes" id="UP000051373"/>
    </source>
</evidence>